<dbReference type="EMBL" id="BMRP01000029">
    <property type="protein sequence ID" value="GGU86968.1"/>
    <property type="molecule type" value="Genomic_DNA"/>
</dbReference>
<organism evidence="1 2">
    <name type="scientific">Streptomyces albospinus</name>
    <dbReference type="NCBI Taxonomy" id="285515"/>
    <lineage>
        <taxon>Bacteria</taxon>
        <taxon>Bacillati</taxon>
        <taxon>Actinomycetota</taxon>
        <taxon>Actinomycetes</taxon>
        <taxon>Kitasatosporales</taxon>
        <taxon>Streptomycetaceae</taxon>
        <taxon>Streptomyces</taxon>
    </lineage>
</organism>
<accession>A0ABQ2VHB0</accession>
<reference evidence="2" key="1">
    <citation type="journal article" date="2019" name="Int. J. Syst. Evol. Microbiol.">
        <title>The Global Catalogue of Microorganisms (GCM) 10K type strain sequencing project: providing services to taxonomists for standard genome sequencing and annotation.</title>
        <authorList>
            <consortium name="The Broad Institute Genomics Platform"/>
            <consortium name="The Broad Institute Genome Sequencing Center for Infectious Disease"/>
            <person name="Wu L."/>
            <person name="Ma J."/>
        </authorList>
    </citation>
    <scope>NUCLEOTIDE SEQUENCE [LARGE SCALE GENOMIC DNA]</scope>
    <source>
        <strain evidence="2">JCM 3399</strain>
    </source>
</reference>
<evidence type="ECO:0000313" key="2">
    <source>
        <dbReference type="Proteomes" id="UP000654471"/>
    </source>
</evidence>
<gene>
    <name evidence="1" type="ORF">GCM10010211_61330</name>
</gene>
<protein>
    <recommendedName>
        <fullName evidence="3">Transposase</fullName>
    </recommendedName>
</protein>
<comment type="caution">
    <text evidence="1">The sequence shown here is derived from an EMBL/GenBank/DDBJ whole genome shotgun (WGS) entry which is preliminary data.</text>
</comment>
<evidence type="ECO:0000313" key="1">
    <source>
        <dbReference type="EMBL" id="GGU86968.1"/>
    </source>
</evidence>
<name>A0ABQ2VHB0_9ACTN</name>
<keyword evidence="2" id="KW-1185">Reference proteome</keyword>
<proteinExistence type="predicted"/>
<evidence type="ECO:0008006" key="3">
    <source>
        <dbReference type="Google" id="ProtNLM"/>
    </source>
</evidence>
<sequence>MGHGRVRGIWHGAPPATAAPTARDVIDEHRCCRASRLGAGNLAGRGFWRTGRCCAGSCSSSTPASSGNGCPASWASSQACCYRRQFWAKGVKPVIARRGAAHGSGLGTKRWVVEQTIALLHWFRRLRIRREHRDDIHEAFLKLACSLICRRRLQPALREEL</sequence>
<dbReference type="Proteomes" id="UP000654471">
    <property type="component" value="Unassembled WGS sequence"/>
</dbReference>